<reference evidence="3" key="1">
    <citation type="submission" date="2021-01" db="EMBL/GenBank/DDBJ databases">
        <authorList>
            <person name="Corre E."/>
            <person name="Pelletier E."/>
            <person name="Niang G."/>
            <person name="Scheremetjew M."/>
            <person name="Finn R."/>
            <person name="Kale V."/>
            <person name="Holt S."/>
            <person name="Cochrane G."/>
            <person name="Meng A."/>
            <person name="Brown T."/>
            <person name="Cohen L."/>
        </authorList>
    </citation>
    <scope>NUCLEOTIDE SEQUENCE</scope>
    <source>
        <strain evidence="3">NIES-2562</strain>
    </source>
</reference>
<comment type="function">
    <text evidence="1">Has a role in nuclear-cytoplasmic transport of proteins and mRNAs.</text>
</comment>
<feature type="domain" description="NTF2" evidence="2">
    <location>
        <begin position="1"/>
        <end position="99"/>
    </location>
</feature>
<keyword evidence="1" id="KW-0539">Nucleus</keyword>
<dbReference type="Gene3D" id="3.10.450.50">
    <property type="match status" value="1"/>
</dbReference>
<keyword evidence="1" id="KW-0653">Protein transport</keyword>
<keyword evidence="1" id="KW-0963">Cytoplasm</keyword>
<keyword evidence="1" id="KW-0813">Transport</keyword>
<evidence type="ECO:0000313" key="3">
    <source>
        <dbReference type="EMBL" id="CAE0247809.1"/>
    </source>
</evidence>
<organism evidence="3">
    <name type="scientific">Palpitomonas bilix</name>
    <dbReference type="NCBI Taxonomy" id="652834"/>
    <lineage>
        <taxon>Eukaryota</taxon>
        <taxon>Eukaryota incertae sedis</taxon>
    </lineage>
</organism>
<dbReference type="PANTHER" id="PTHR12612">
    <property type="entry name" value="NUCLEAR TRANSPORT FACTOR 2"/>
    <property type="match status" value="1"/>
</dbReference>
<sequence>MFLLFQESSMMTYENEKFRGTDSIMTKLITEENKGLEKFTIAHEISSADFQPTPAGGIICFVTGSIKIDDAPPMQFSEVFHLAPGGPLNLWIQNIIFRFNFAM</sequence>
<dbReference type="SUPFAM" id="SSF54427">
    <property type="entry name" value="NTF2-like"/>
    <property type="match status" value="1"/>
</dbReference>
<dbReference type="InterPro" id="IPR002075">
    <property type="entry name" value="NTF2_dom"/>
</dbReference>
<gene>
    <name evidence="3" type="ORF">PBIL07802_LOCUS10002</name>
</gene>
<dbReference type="InterPro" id="IPR032710">
    <property type="entry name" value="NTF2-like_dom_sf"/>
</dbReference>
<accession>A0A7S3G6Q1</accession>
<dbReference type="PROSITE" id="PS50177">
    <property type="entry name" value="NTF2_DOMAIN"/>
    <property type="match status" value="1"/>
</dbReference>
<dbReference type="GO" id="GO:0005737">
    <property type="term" value="C:cytoplasm"/>
    <property type="evidence" value="ECO:0007669"/>
    <property type="project" value="UniProtKB-SubCell"/>
</dbReference>
<dbReference type="InterPro" id="IPR018222">
    <property type="entry name" value="Nuclear_transport_factor_2_euk"/>
</dbReference>
<dbReference type="GO" id="GO:0005634">
    <property type="term" value="C:nucleus"/>
    <property type="evidence" value="ECO:0007669"/>
    <property type="project" value="UniProtKB-SubCell"/>
</dbReference>
<dbReference type="EMBL" id="HBIB01015451">
    <property type="protein sequence ID" value="CAE0247809.1"/>
    <property type="molecule type" value="Transcribed_RNA"/>
</dbReference>
<evidence type="ECO:0000259" key="2">
    <source>
        <dbReference type="PROSITE" id="PS50177"/>
    </source>
</evidence>
<dbReference type="GO" id="GO:0006913">
    <property type="term" value="P:nucleocytoplasmic transport"/>
    <property type="evidence" value="ECO:0007669"/>
    <property type="project" value="UniProtKB-UniRule"/>
</dbReference>
<comment type="subcellular location">
    <subcellularLocation>
        <location evidence="1">Cytoplasm</location>
    </subcellularLocation>
    <subcellularLocation>
        <location evidence="1">Nucleus</location>
    </subcellularLocation>
</comment>
<dbReference type="InterPro" id="IPR045875">
    <property type="entry name" value="NTF2"/>
</dbReference>
<name>A0A7S3G6Q1_9EUKA</name>
<dbReference type="AlphaFoldDB" id="A0A7S3G6Q1"/>
<evidence type="ECO:0000256" key="1">
    <source>
        <dbReference type="RuleBase" id="RU369002"/>
    </source>
</evidence>
<dbReference type="CDD" id="cd00780">
    <property type="entry name" value="NTF2"/>
    <property type="match status" value="1"/>
</dbReference>
<dbReference type="GO" id="GO:0015031">
    <property type="term" value="P:protein transport"/>
    <property type="evidence" value="ECO:0007669"/>
    <property type="project" value="UniProtKB-KW"/>
</dbReference>
<protein>
    <recommendedName>
        <fullName evidence="2">NTF2 domain-containing protein</fullName>
    </recommendedName>
</protein>
<proteinExistence type="predicted"/>
<dbReference type="Pfam" id="PF02136">
    <property type="entry name" value="NTF2"/>
    <property type="match status" value="1"/>
</dbReference>
<dbReference type="GO" id="GO:0051028">
    <property type="term" value="P:mRNA transport"/>
    <property type="evidence" value="ECO:0007669"/>
    <property type="project" value="UniProtKB-UniRule"/>
</dbReference>